<accession>A0A1X7V3M1</accession>
<feature type="compositionally biased region" description="Polar residues" evidence="1">
    <location>
        <begin position="36"/>
        <end position="53"/>
    </location>
</feature>
<dbReference type="AlphaFoldDB" id="A0A1X7V3M1"/>
<feature type="region of interest" description="Disordered" evidence="1">
    <location>
        <begin position="36"/>
        <end position="63"/>
    </location>
</feature>
<protein>
    <submittedName>
        <fullName evidence="2">Uncharacterized protein</fullName>
    </submittedName>
</protein>
<feature type="region of interest" description="Disordered" evidence="1">
    <location>
        <begin position="1"/>
        <end position="20"/>
    </location>
</feature>
<evidence type="ECO:0000313" key="2">
    <source>
        <dbReference type="EnsemblMetazoa" id="Aqu2.1.34147_001"/>
    </source>
</evidence>
<name>A0A1X7V3M1_AMPQE</name>
<proteinExistence type="predicted"/>
<dbReference type="InParanoid" id="A0A1X7V3M1"/>
<dbReference type="EnsemblMetazoa" id="Aqu2.1.34147_001">
    <property type="protein sequence ID" value="Aqu2.1.34147_001"/>
    <property type="gene ID" value="Aqu2.1.34147"/>
</dbReference>
<sequence length="115" mass="11783">MTVRSQEGLSSCQGSPCPQGPSTLWGSFPLSVRPQGGTSISVTRWRTSSSAGSASKGPVAGPVAGTGGLAVDLPFFECGRASHGLNPPWVPPSVEASCFRLISQIPLSLRSISCP</sequence>
<reference evidence="2" key="1">
    <citation type="submission" date="2017-05" db="UniProtKB">
        <authorList>
            <consortium name="EnsemblMetazoa"/>
        </authorList>
    </citation>
    <scope>IDENTIFICATION</scope>
</reference>
<evidence type="ECO:0000256" key="1">
    <source>
        <dbReference type="SAM" id="MobiDB-lite"/>
    </source>
</evidence>
<organism evidence="2">
    <name type="scientific">Amphimedon queenslandica</name>
    <name type="common">Sponge</name>
    <dbReference type="NCBI Taxonomy" id="400682"/>
    <lineage>
        <taxon>Eukaryota</taxon>
        <taxon>Metazoa</taxon>
        <taxon>Porifera</taxon>
        <taxon>Demospongiae</taxon>
        <taxon>Heteroscleromorpha</taxon>
        <taxon>Haplosclerida</taxon>
        <taxon>Niphatidae</taxon>
        <taxon>Amphimedon</taxon>
    </lineage>
</organism>